<name>A0A9N9QXT8_9NEOP</name>
<dbReference type="AlphaFoldDB" id="A0A9N9QXT8"/>
<dbReference type="InterPro" id="IPR036179">
    <property type="entry name" value="Ig-like_dom_sf"/>
</dbReference>
<dbReference type="EMBL" id="OU893345">
    <property type="protein sequence ID" value="CAG9785466.1"/>
    <property type="molecule type" value="Genomic_DNA"/>
</dbReference>
<gene>
    <name evidence="1" type="ORF">DIATSA_LOCUS3495</name>
</gene>
<keyword evidence="2" id="KW-1185">Reference proteome</keyword>
<dbReference type="Proteomes" id="UP001153714">
    <property type="component" value="Chromosome 14"/>
</dbReference>
<dbReference type="OrthoDB" id="8915289at2759"/>
<organism evidence="1 2">
    <name type="scientific">Diatraea saccharalis</name>
    <name type="common">sugarcane borer</name>
    <dbReference type="NCBI Taxonomy" id="40085"/>
    <lineage>
        <taxon>Eukaryota</taxon>
        <taxon>Metazoa</taxon>
        <taxon>Ecdysozoa</taxon>
        <taxon>Arthropoda</taxon>
        <taxon>Hexapoda</taxon>
        <taxon>Insecta</taxon>
        <taxon>Pterygota</taxon>
        <taxon>Neoptera</taxon>
        <taxon>Endopterygota</taxon>
        <taxon>Lepidoptera</taxon>
        <taxon>Glossata</taxon>
        <taxon>Ditrysia</taxon>
        <taxon>Pyraloidea</taxon>
        <taxon>Crambidae</taxon>
        <taxon>Crambinae</taxon>
        <taxon>Diatraea</taxon>
    </lineage>
</organism>
<evidence type="ECO:0000313" key="1">
    <source>
        <dbReference type="EMBL" id="CAG9785466.1"/>
    </source>
</evidence>
<evidence type="ECO:0000313" key="2">
    <source>
        <dbReference type="Proteomes" id="UP001153714"/>
    </source>
</evidence>
<proteinExistence type="predicted"/>
<protein>
    <submittedName>
        <fullName evidence="1">Uncharacterized protein</fullName>
    </submittedName>
</protein>
<sequence length="68" mass="7555">MSLATENSITIDSLDPSATGVYWCEVSLETPIFTAASPPHQLTVVCEYKYDLHCIVHTTNTECIHLDE</sequence>
<dbReference type="InterPro" id="IPR013783">
    <property type="entry name" value="Ig-like_fold"/>
</dbReference>
<accession>A0A9N9QXT8</accession>
<reference evidence="1" key="2">
    <citation type="submission" date="2022-10" db="EMBL/GenBank/DDBJ databases">
        <authorList>
            <consortium name="ENA_rothamsted_submissions"/>
            <consortium name="culmorum"/>
            <person name="King R."/>
        </authorList>
    </citation>
    <scope>NUCLEOTIDE SEQUENCE</scope>
</reference>
<dbReference type="SUPFAM" id="SSF48726">
    <property type="entry name" value="Immunoglobulin"/>
    <property type="match status" value="1"/>
</dbReference>
<reference evidence="1" key="1">
    <citation type="submission" date="2021-12" db="EMBL/GenBank/DDBJ databases">
        <authorList>
            <person name="King R."/>
        </authorList>
    </citation>
    <scope>NUCLEOTIDE SEQUENCE</scope>
</reference>
<dbReference type="Gene3D" id="2.60.40.10">
    <property type="entry name" value="Immunoglobulins"/>
    <property type="match status" value="1"/>
</dbReference>